<dbReference type="RefSeq" id="WP_068273546.1">
    <property type="nucleotide sequence ID" value="NZ_LQZG01000002.1"/>
</dbReference>
<keyword evidence="2" id="KW-1185">Reference proteome</keyword>
<sequence length="180" mass="19133">MRWDRLFDDLESQLAAQERLELDSEVAERTRVERSKVTLTDRLVGSTGSVVGAHLLGGRRLEGVLVDVGSGWFVLEARSRPTLVVTGAVVTLSGLARRPRSTASARRLTLGYALRGVSRDRRVVHVHDVGGGLTTGTIDGVGADVVDVGEHPVDVPRRAGDVRSVRVLPLAALAAVADAG</sequence>
<comment type="caution">
    <text evidence="1">The sequence shown here is derived from an EMBL/GenBank/DDBJ whole genome shotgun (WGS) entry which is preliminary data.</text>
</comment>
<dbReference type="AlphaFoldDB" id="A0A176QDP8"/>
<dbReference type="STRING" id="262209.AWH69_07125"/>
<dbReference type="Proteomes" id="UP000076976">
    <property type="component" value="Unassembled WGS sequence"/>
</dbReference>
<evidence type="ECO:0000313" key="1">
    <source>
        <dbReference type="EMBL" id="OAB87804.1"/>
    </source>
</evidence>
<dbReference type="EMBL" id="LQZG01000002">
    <property type="protein sequence ID" value="OAB87804.1"/>
    <property type="molecule type" value="Genomic_DNA"/>
</dbReference>
<accession>A0A176QDP8</accession>
<gene>
    <name evidence="1" type="ORF">AWH69_07125</name>
</gene>
<protein>
    <recommendedName>
        <fullName evidence="3">Fis family transcriptional regulator</fullName>
    </recommendedName>
</protein>
<organism evidence="1 2">
    <name type="scientific">Janibacter melonis</name>
    <dbReference type="NCBI Taxonomy" id="262209"/>
    <lineage>
        <taxon>Bacteria</taxon>
        <taxon>Bacillati</taxon>
        <taxon>Actinomycetota</taxon>
        <taxon>Actinomycetes</taxon>
        <taxon>Micrococcales</taxon>
        <taxon>Intrasporangiaceae</taxon>
        <taxon>Janibacter</taxon>
    </lineage>
</organism>
<proteinExistence type="predicted"/>
<name>A0A176QDP8_9MICO</name>
<evidence type="ECO:0000313" key="2">
    <source>
        <dbReference type="Proteomes" id="UP000076976"/>
    </source>
</evidence>
<reference evidence="1 2" key="1">
    <citation type="submission" date="2016-01" db="EMBL/GenBank/DDBJ databases">
        <title>Janibacter melonis strain CD11_4 genome sequencing and assembly.</title>
        <authorList>
            <person name="Nair G.R."/>
            <person name="Kaur G."/>
            <person name="Chander A.M."/>
            <person name="Mayilraj S."/>
        </authorList>
    </citation>
    <scope>NUCLEOTIDE SEQUENCE [LARGE SCALE GENOMIC DNA]</scope>
    <source>
        <strain evidence="1 2">CD11-4</strain>
    </source>
</reference>
<evidence type="ECO:0008006" key="3">
    <source>
        <dbReference type="Google" id="ProtNLM"/>
    </source>
</evidence>